<evidence type="ECO:0000313" key="1">
    <source>
        <dbReference type="EMBL" id="ROR03174.1"/>
    </source>
</evidence>
<evidence type="ECO:0000313" key="2">
    <source>
        <dbReference type="Proteomes" id="UP000276223"/>
    </source>
</evidence>
<dbReference type="EMBL" id="RJVA01000009">
    <property type="protein sequence ID" value="ROR03174.1"/>
    <property type="molecule type" value="Genomic_DNA"/>
</dbReference>
<accession>A0A3N1VK33</accession>
<dbReference type="AlphaFoldDB" id="A0A3N1VK33"/>
<sequence>MAGPQGGVLDASLNILNAVVVDQGQPWGALSI</sequence>
<keyword evidence="2" id="KW-1185">Reference proteome</keyword>
<proteinExistence type="predicted"/>
<organism evidence="1 2">
    <name type="scientific">Desulfosoma caldarium</name>
    <dbReference type="NCBI Taxonomy" id="610254"/>
    <lineage>
        <taxon>Bacteria</taxon>
        <taxon>Pseudomonadati</taxon>
        <taxon>Thermodesulfobacteriota</taxon>
        <taxon>Syntrophobacteria</taxon>
        <taxon>Syntrophobacterales</taxon>
        <taxon>Syntrophobacteraceae</taxon>
        <taxon>Desulfosoma</taxon>
    </lineage>
</organism>
<protein>
    <submittedName>
        <fullName evidence="1">Uncharacterized protein</fullName>
    </submittedName>
</protein>
<name>A0A3N1VK33_9BACT</name>
<dbReference type="Proteomes" id="UP000276223">
    <property type="component" value="Unassembled WGS sequence"/>
</dbReference>
<reference evidence="1 2" key="1">
    <citation type="submission" date="2018-11" db="EMBL/GenBank/DDBJ databases">
        <title>Genomic Encyclopedia of Type Strains, Phase IV (KMG-IV): sequencing the most valuable type-strain genomes for metagenomic binning, comparative biology and taxonomic classification.</title>
        <authorList>
            <person name="Goeker M."/>
        </authorList>
    </citation>
    <scope>NUCLEOTIDE SEQUENCE [LARGE SCALE GENOMIC DNA]</scope>
    <source>
        <strain evidence="1 2">DSM 22027</strain>
    </source>
</reference>
<gene>
    <name evidence="1" type="ORF">EDC27_0432</name>
</gene>
<comment type="caution">
    <text evidence="1">The sequence shown here is derived from an EMBL/GenBank/DDBJ whole genome shotgun (WGS) entry which is preliminary data.</text>
</comment>